<protein>
    <submittedName>
        <fullName evidence="3">Alpha-galactosidase</fullName>
    </submittedName>
</protein>
<dbReference type="EMBL" id="DRQG01000007">
    <property type="protein sequence ID" value="HGY54188.1"/>
    <property type="molecule type" value="Genomic_DNA"/>
</dbReference>
<organism evidence="3">
    <name type="scientific">Caldithrix abyssi</name>
    <dbReference type="NCBI Taxonomy" id="187145"/>
    <lineage>
        <taxon>Bacteria</taxon>
        <taxon>Pseudomonadati</taxon>
        <taxon>Calditrichota</taxon>
        <taxon>Calditrichia</taxon>
        <taxon>Calditrichales</taxon>
        <taxon>Calditrichaceae</taxon>
        <taxon>Caldithrix</taxon>
    </lineage>
</organism>
<gene>
    <name evidence="3" type="ORF">ENK44_00670</name>
</gene>
<dbReference type="InterPro" id="IPR013785">
    <property type="entry name" value="Aldolase_TIM"/>
</dbReference>
<dbReference type="GO" id="GO:0016052">
    <property type="term" value="P:carbohydrate catabolic process"/>
    <property type="evidence" value="ECO:0007669"/>
    <property type="project" value="InterPro"/>
</dbReference>
<dbReference type="CDD" id="cd14791">
    <property type="entry name" value="GH36"/>
    <property type="match status" value="1"/>
</dbReference>
<dbReference type="InterPro" id="IPR050985">
    <property type="entry name" value="Alpha-glycosidase_related"/>
</dbReference>
<dbReference type="AlphaFoldDB" id="A0A7V4TXX7"/>
<proteinExistence type="predicted"/>
<sequence length="690" mass="78956">MRRRRMLKSLIIVIISVILWSCAEKDIHSLQTDRMLIEYNNEFQSRVSPLWNGAEAFNTQFRPAEYLILADSILSRFRLQTAVNKQFEDNLGSGEMLVLQGKSGGSSPVVEKILQIKVYKDFPDLAVFRVVYINEGKKNINVSGWVNNAYQITSPIKADTVFWSFQGATYESRPDWVLPLKPGFKRENYMGMNASDYGGGIPVCDIWRRDAGLAVGHVEAVPKLVSLPVQMDSLTNRASMEVKYLKDVTLQPGDTLKTFDTFVSVHRGDYFNPLRTFARFMDKKGVHAPKFPKTSYEPVWCAWGYERNFKVNDVLATLPKVKTLGYKWAVLDDGWQTAEGDWYLNPKKFPRGDADMKAFVNKIHEQGLKAKLWWAPLAVDPGTDLHKNHPDLLLINKEGKTQDISWWDSYYLCPAYEGTIEYTRKLVQKFIGEWGFDGLKIDGQHLNAVPPCYNPAHHHAYPEESVEKLPQFFEMIYKTATSIKSDAVVEICPCGTAASFYNMAWMNQPVASDPTSSWQIRLKGKTYKALMGPNVPYYGDHVELSDDMDDFASTIGIGGVPGTKFVWPPGIYYNEETGDVSLTAQKEREWKKWVYIYNRYELPKGIYHGELYDIGFDKPETHVIEKNGNVYFAFYAPQWKGEVELRGLQNKRYTITDYEHDMDMQKVKGPTAKIKVNFNNHLLLKAVPVQ</sequence>
<dbReference type="SUPFAM" id="SSF51445">
    <property type="entry name" value="(Trans)glycosidases"/>
    <property type="match status" value="1"/>
</dbReference>
<dbReference type="PANTHER" id="PTHR43053">
    <property type="entry name" value="GLYCOSIDASE FAMILY 31"/>
    <property type="match status" value="1"/>
</dbReference>
<reference evidence="3" key="1">
    <citation type="journal article" date="2020" name="mSystems">
        <title>Genome- and Community-Level Interaction Insights into Carbon Utilization and Element Cycling Functions of Hydrothermarchaeota in Hydrothermal Sediment.</title>
        <authorList>
            <person name="Zhou Z."/>
            <person name="Liu Y."/>
            <person name="Xu W."/>
            <person name="Pan J."/>
            <person name="Luo Z.H."/>
            <person name="Li M."/>
        </authorList>
    </citation>
    <scope>NUCLEOTIDE SEQUENCE [LARGE SCALE GENOMIC DNA]</scope>
    <source>
        <strain evidence="3">HyVt-577</strain>
    </source>
</reference>
<evidence type="ECO:0000313" key="3">
    <source>
        <dbReference type="EMBL" id="HGY54188.1"/>
    </source>
</evidence>
<dbReference type="GO" id="GO:0004557">
    <property type="term" value="F:alpha-galactosidase activity"/>
    <property type="evidence" value="ECO:0007669"/>
    <property type="project" value="InterPro"/>
</dbReference>
<dbReference type="PANTHER" id="PTHR43053:SF3">
    <property type="entry name" value="ALPHA-GALACTOSIDASE C-RELATED"/>
    <property type="match status" value="1"/>
</dbReference>
<evidence type="ECO:0000256" key="2">
    <source>
        <dbReference type="ARBA" id="ARBA00023295"/>
    </source>
</evidence>
<keyword evidence="1" id="KW-0378">Hydrolase</keyword>
<comment type="caution">
    <text evidence="3">The sequence shown here is derived from an EMBL/GenBank/DDBJ whole genome shotgun (WGS) entry which is preliminary data.</text>
</comment>
<accession>A0A7V4TXX7</accession>
<dbReference type="InterPro" id="IPR017853">
    <property type="entry name" value="GH"/>
</dbReference>
<dbReference type="Pfam" id="PF02065">
    <property type="entry name" value="Melibiase"/>
    <property type="match status" value="1"/>
</dbReference>
<dbReference type="Gene3D" id="3.20.20.70">
    <property type="entry name" value="Aldolase class I"/>
    <property type="match status" value="1"/>
</dbReference>
<evidence type="ECO:0000256" key="1">
    <source>
        <dbReference type="ARBA" id="ARBA00022801"/>
    </source>
</evidence>
<name>A0A7V4TXX7_CALAY</name>
<dbReference type="Proteomes" id="UP000885779">
    <property type="component" value="Unassembled WGS sequence"/>
</dbReference>
<dbReference type="InterPro" id="IPR002252">
    <property type="entry name" value="Glyco_hydro_36"/>
</dbReference>
<keyword evidence="2" id="KW-0326">Glycosidase</keyword>